<sequence length="97" mass="11233">MPSLSSFAYQPQQKGICQLRPEPYRADNVATRAFLRKKGMSEVSTPYKREIDLLRKLLAEVETDDDSDFDDEDIESEDVSEEIFSDHESFSEHQKES</sequence>
<comment type="caution">
    <text evidence="2">The sequence shown here is derived from an EMBL/GenBank/DDBJ whole genome shotgun (WGS) entry which is preliminary data.</text>
</comment>
<evidence type="ECO:0000313" key="3">
    <source>
        <dbReference type="Proteomes" id="UP000499080"/>
    </source>
</evidence>
<dbReference type="AlphaFoldDB" id="A0A4Y2IGX5"/>
<organism evidence="2 3">
    <name type="scientific">Araneus ventricosus</name>
    <name type="common">Orbweaver spider</name>
    <name type="synonym">Epeira ventricosa</name>
    <dbReference type="NCBI Taxonomy" id="182803"/>
    <lineage>
        <taxon>Eukaryota</taxon>
        <taxon>Metazoa</taxon>
        <taxon>Ecdysozoa</taxon>
        <taxon>Arthropoda</taxon>
        <taxon>Chelicerata</taxon>
        <taxon>Arachnida</taxon>
        <taxon>Araneae</taxon>
        <taxon>Araneomorphae</taxon>
        <taxon>Entelegynae</taxon>
        <taxon>Araneoidea</taxon>
        <taxon>Araneidae</taxon>
        <taxon>Araneus</taxon>
    </lineage>
</organism>
<evidence type="ECO:0000256" key="1">
    <source>
        <dbReference type="SAM" id="MobiDB-lite"/>
    </source>
</evidence>
<reference evidence="2 3" key="1">
    <citation type="journal article" date="2019" name="Sci. Rep.">
        <title>Orb-weaving spider Araneus ventricosus genome elucidates the spidroin gene catalogue.</title>
        <authorList>
            <person name="Kono N."/>
            <person name="Nakamura H."/>
            <person name="Ohtoshi R."/>
            <person name="Moran D.A.P."/>
            <person name="Shinohara A."/>
            <person name="Yoshida Y."/>
            <person name="Fujiwara M."/>
            <person name="Mori M."/>
            <person name="Tomita M."/>
            <person name="Arakawa K."/>
        </authorList>
    </citation>
    <scope>NUCLEOTIDE SEQUENCE [LARGE SCALE GENOMIC DNA]</scope>
</reference>
<feature type="region of interest" description="Disordered" evidence="1">
    <location>
        <begin position="62"/>
        <end position="97"/>
    </location>
</feature>
<feature type="compositionally biased region" description="Acidic residues" evidence="1">
    <location>
        <begin position="62"/>
        <end position="83"/>
    </location>
</feature>
<dbReference type="EMBL" id="BGPR01002659">
    <property type="protein sequence ID" value="GBM77027.1"/>
    <property type="molecule type" value="Genomic_DNA"/>
</dbReference>
<protein>
    <submittedName>
        <fullName evidence="2">Uncharacterized protein</fullName>
    </submittedName>
</protein>
<feature type="compositionally biased region" description="Basic and acidic residues" evidence="1">
    <location>
        <begin position="84"/>
        <end position="97"/>
    </location>
</feature>
<name>A0A4Y2IGX5_ARAVE</name>
<evidence type="ECO:0000313" key="2">
    <source>
        <dbReference type="EMBL" id="GBM77027.1"/>
    </source>
</evidence>
<accession>A0A4Y2IGX5</accession>
<gene>
    <name evidence="2" type="ORF">AVEN_67133_1</name>
</gene>
<keyword evidence="3" id="KW-1185">Reference proteome</keyword>
<dbReference type="Proteomes" id="UP000499080">
    <property type="component" value="Unassembled WGS sequence"/>
</dbReference>
<proteinExistence type="predicted"/>